<evidence type="ECO:0008006" key="4">
    <source>
        <dbReference type="Google" id="ProtNLM"/>
    </source>
</evidence>
<proteinExistence type="predicted"/>
<dbReference type="EMBL" id="CP056041">
    <property type="protein sequence ID" value="QKZ16297.1"/>
    <property type="molecule type" value="Genomic_DNA"/>
</dbReference>
<name>A0A7I0NTA4_STRCX</name>
<dbReference type="Proteomes" id="UP000509418">
    <property type="component" value="Chromosome"/>
</dbReference>
<feature type="compositionally biased region" description="Pro residues" evidence="1">
    <location>
        <begin position="43"/>
        <end position="59"/>
    </location>
</feature>
<accession>A0A7I0NTA4</accession>
<organism evidence="2 3">
    <name type="scientific">Streptomyces chartreusis</name>
    <dbReference type="NCBI Taxonomy" id="1969"/>
    <lineage>
        <taxon>Bacteria</taxon>
        <taxon>Bacillati</taxon>
        <taxon>Actinomycetota</taxon>
        <taxon>Actinomycetes</taxon>
        <taxon>Kitasatosporales</taxon>
        <taxon>Streptomycetaceae</taxon>
        <taxon>Streptomyces</taxon>
    </lineage>
</organism>
<evidence type="ECO:0000313" key="2">
    <source>
        <dbReference type="EMBL" id="QKZ16297.1"/>
    </source>
</evidence>
<sequence>MSEPVDPRLAYATVAEPSPGPTPGPTPAPPPSDPGSDGDGGPSPEPSPSPNPSPTPPAPWGTDPDVGVTSSFLRRRADDCETASEIIRKTRGVAEDANNDLARAAGGWQFTSSLDELQGRWEALNNVVVQRLDQAAAYFRLSADAYDANETRTASQFS</sequence>
<protein>
    <recommendedName>
        <fullName evidence="4">WXG100 family type VII secretion target</fullName>
    </recommendedName>
</protein>
<evidence type="ECO:0000313" key="3">
    <source>
        <dbReference type="Proteomes" id="UP000509418"/>
    </source>
</evidence>
<reference evidence="2 3" key="1">
    <citation type="submission" date="2020-06" db="EMBL/GenBank/DDBJ databases">
        <title>Genome mining for natural products.</title>
        <authorList>
            <person name="Zhang B."/>
            <person name="Shi J."/>
            <person name="Ge H."/>
        </authorList>
    </citation>
    <scope>NUCLEOTIDE SEQUENCE [LARGE SCALE GENOMIC DNA]</scope>
    <source>
        <strain evidence="2 3">NA02069</strain>
    </source>
</reference>
<feature type="compositionally biased region" description="Pro residues" evidence="1">
    <location>
        <begin position="18"/>
        <end position="33"/>
    </location>
</feature>
<gene>
    <name evidence="2" type="ORF">HUT05_02265</name>
</gene>
<dbReference type="AlphaFoldDB" id="A0A7I0NTA4"/>
<keyword evidence="3" id="KW-1185">Reference proteome</keyword>
<feature type="region of interest" description="Disordered" evidence="1">
    <location>
        <begin position="1"/>
        <end position="68"/>
    </location>
</feature>
<evidence type="ECO:0000256" key="1">
    <source>
        <dbReference type="SAM" id="MobiDB-lite"/>
    </source>
</evidence>
<dbReference type="RefSeq" id="WP_176573969.1">
    <property type="nucleotide sequence ID" value="NZ_CBDRGH010000018.1"/>
</dbReference>